<protein>
    <submittedName>
        <fullName evidence="2">Uncharacterized protein</fullName>
    </submittedName>
</protein>
<dbReference type="Proteomes" id="UP001064489">
    <property type="component" value="Chromosome 11"/>
</dbReference>
<organism evidence="2 3">
    <name type="scientific">Acer negundo</name>
    <name type="common">Box elder</name>
    <dbReference type="NCBI Taxonomy" id="4023"/>
    <lineage>
        <taxon>Eukaryota</taxon>
        <taxon>Viridiplantae</taxon>
        <taxon>Streptophyta</taxon>
        <taxon>Embryophyta</taxon>
        <taxon>Tracheophyta</taxon>
        <taxon>Spermatophyta</taxon>
        <taxon>Magnoliopsida</taxon>
        <taxon>eudicotyledons</taxon>
        <taxon>Gunneridae</taxon>
        <taxon>Pentapetalae</taxon>
        <taxon>rosids</taxon>
        <taxon>malvids</taxon>
        <taxon>Sapindales</taxon>
        <taxon>Sapindaceae</taxon>
        <taxon>Hippocastanoideae</taxon>
        <taxon>Acereae</taxon>
        <taxon>Acer</taxon>
    </lineage>
</organism>
<dbReference type="EMBL" id="JAJSOW010000108">
    <property type="protein sequence ID" value="KAI9152891.1"/>
    <property type="molecule type" value="Genomic_DNA"/>
</dbReference>
<evidence type="ECO:0000313" key="3">
    <source>
        <dbReference type="Proteomes" id="UP001064489"/>
    </source>
</evidence>
<keyword evidence="1" id="KW-1133">Transmembrane helix</keyword>
<comment type="caution">
    <text evidence="2">The sequence shown here is derived from an EMBL/GenBank/DDBJ whole genome shotgun (WGS) entry which is preliminary data.</text>
</comment>
<proteinExistence type="predicted"/>
<keyword evidence="1" id="KW-0472">Membrane</keyword>
<reference evidence="2" key="1">
    <citation type="journal article" date="2022" name="Plant J.">
        <title>Strategies of tolerance reflected in two North American maple genomes.</title>
        <authorList>
            <person name="McEvoy S.L."/>
            <person name="Sezen U.U."/>
            <person name="Trouern-Trend A."/>
            <person name="McMahon S.M."/>
            <person name="Schaberg P.G."/>
            <person name="Yang J."/>
            <person name="Wegrzyn J.L."/>
            <person name="Swenson N.G."/>
        </authorList>
    </citation>
    <scope>NUCLEOTIDE SEQUENCE</scope>
    <source>
        <strain evidence="2">91603</strain>
    </source>
</reference>
<feature type="transmembrane region" description="Helical" evidence="1">
    <location>
        <begin position="22"/>
        <end position="43"/>
    </location>
</feature>
<name>A0AAD5I4V4_ACENE</name>
<reference evidence="2" key="2">
    <citation type="submission" date="2023-02" db="EMBL/GenBank/DDBJ databases">
        <authorList>
            <person name="Swenson N.G."/>
            <person name="Wegrzyn J.L."/>
            <person name="Mcevoy S.L."/>
        </authorList>
    </citation>
    <scope>NUCLEOTIDE SEQUENCE</scope>
    <source>
        <strain evidence="2">91603</strain>
        <tissue evidence="2">Leaf</tissue>
    </source>
</reference>
<feature type="transmembrane region" description="Helical" evidence="1">
    <location>
        <begin position="79"/>
        <end position="98"/>
    </location>
</feature>
<evidence type="ECO:0000313" key="2">
    <source>
        <dbReference type="EMBL" id="KAI9152891.1"/>
    </source>
</evidence>
<sequence>MFLTLHAIDYCHVISSFRLHNFSLGIFLAHATPVAFTAVATSVRKLSWQLFDHYGFSQQMAHRFASSAYRCGSHSKRHIALLTLLVLRPSLWIPLWLWKRHLYSSWSFFIYPGNSRKFRDEQE</sequence>
<keyword evidence="1" id="KW-0812">Transmembrane</keyword>
<dbReference type="AlphaFoldDB" id="A0AAD5I4V4"/>
<keyword evidence="3" id="KW-1185">Reference proteome</keyword>
<accession>A0AAD5I4V4</accession>
<gene>
    <name evidence="2" type="ORF">LWI28_002557</name>
</gene>
<evidence type="ECO:0000256" key="1">
    <source>
        <dbReference type="SAM" id="Phobius"/>
    </source>
</evidence>